<accession>A0A1F8F9B7</accession>
<dbReference type="AlphaFoldDB" id="A0A1F8F9B7"/>
<comment type="caution">
    <text evidence="1">The sequence shown here is derived from an EMBL/GenBank/DDBJ whole genome shotgun (WGS) entry which is preliminary data.</text>
</comment>
<evidence type="ECO:0000313" key="1">
    <source>
        <dbReference type="EMBL" id="OGN09735.1"/>
    </source>
</evidence>
<protein>
    <submittedName>
        <fullName evidence="1">Uncharacterized protein</fullName>
    </submittedName>
</protein>
<gene>
    <name evidence="1" type="ORF">A3J46_02770</name>
</gene>
<name>A0A1F8F9B7_9BACT</name>
<dbReference type="Proteomes" id="UP000177167">
    <property type="component" value="Unassembled WGS sequence"/>
</dbReference>
<organism evidence="1 2">
    <name type="scientific">Candidatus Yanofskybacteria bacterium RIFCSPHIGHO2_02_FULL_41_11</name>
    <dbReference type="NCBI Taxonomy" id="1802675"/>
    <lineage>
        <taxon>Bacteria</taxon>
        <taxon>Candidatus Yanofskyibacteriota</taxon>
    </lineage>
</organism>
<evidence type="ECO:0000313" key="2">
    <source>
        <dbReference type="Proteomes" id="UP000177167"/>
    </source>
</evidence>
<reference evidence="1 2" key="1">
    <citation type="journal article" date="2016" name="Nat. Commun.">
        <title>Thousands of microbial genomes shed light on interconnected biogeochemical processes in an aquifer system.</title>
        <authorList>
            <person name="Anantharaman K."/>
            <person name="Brown C.T."/>
            <person name="Hug L.A."/>
            <person name="Sharon I."/>
            <person name="Castelle C.J."/>
            <person name="Probst A.J."/>
            <person name="Thomas B.C."/>
            <person name="Singh A."/>
            <person name="Wilkins M.J."/>
            <person name="Karaoz U."/>
            <person name="Brodie E.L."/>
            <person name="Williams K.H."/>
            <person name="Hubbard S.S."/>
            <person name="Banfield J.F."/>
        </authorList>
    </citation>
    <scope>NUCLEOTIDE SEQUENCE [LARGE SCALE GENOMIC DNA]</scope>
</reference>
<proteinExistence type="predicted"/>
<dbReference type="InterPro" id="IPR028994">
    <property type="entry name" value="Integrin_alpha_N"/>
</dbReference>
<dbReference type="SUPFAM" id="SSF69318">
    <property type="entry name" value="Integrin alpha N-terminal domain"/>
    <property type="match status" value="1"/>
</dbReference>
<dbReference type="EMBL" id="MGJP01000028">
    <property type="protein sequence ID" value="OGN09735.1"/>
    <property type="molecule type" value="Genomic_DNA"/>
</dbReference>
<sequence length="231" mass="26640">MDVFTSDHYKNLNARERYAALIAQKEVNHLTKGENFIVGSSNEAREKEVELGYLQTDLDGDQIFEKIISTAYSPEAFSYYTNIYAPDGEKIIVDGSLWETFVDDLTGDGIKELIVITTPGHVSATYIFSYENNHLIRIPVYDEEGAELQRTMYDQNGAEFQVSWLMTREGISFEDLDGDGVKEIIMPVKNYSNEFVELTYYYRWNGQGFILYKFERVFWRNLRDATNDSAG</sequence>